<protein>
    <submittedName>
        <fullName evidence="1">2831_t:CDS:1</fullName>
    </submittedName>
</protein>
<accession>A0ACA9PIZ7</accession>
<gene>
    <name evidence="1" type="ORF">SCALOS_LOCUS10785</name>
</gene>
<feature type="non-terminal residue" evidence="1">
    <location>
        <position position="75"/>
    </location>
</feature>
<evidence type="ECO:0000313" key="1">
    <source>
        <dbReference type="EMBL" id="CAG8708692.1"/>
    </source>
</evidence>
<proteinExistence type="predicted"/>
<keyword evidence="2" id="KW-1185">Reference proteome</keyword>
<name>A0ACA9PIZ7_9GLOM</name>
<reference evidence="1" key="1">
    <citation type="submission" date="2021-06" db="EMBL/GenBank/DDBJ databases">
        <authorList>
            <person name="Kallberg Y."/>
            <person name="Tangrot J."/>
            <person name="Rosling A."/>
        </authorList>
    </citation>
    <scope>NUCLEOTIDE SEQUENCE</scope>
    <source>
        <strain evidence="1">AU212A</strain>
    </source>
</reference>
<sequence>MIAHCSDPKITFDEMSFKWALNEDAMATEKLTEGIRSFAKDGRTLNANLKQRLMINEDVKINEPLSEDITFTVKS</sequence>
<dbReference type="Proteomes" id="UP000789860">
    <property type="component" value="Unassembled WGS sequence"/>
</dbReference>
<evidence type="ECO:0000313" key="2">
    <source>
        <dbReference type="Proteomes" id="UP000789860"/>
    </source>
</evidence>
<comment type="caution">
    <text evidence="1">The sequence shown here is derived from an EMBL/GenBank/DDBJ whole genome shotgun (WGS) entry which is preliminary data.</text>
</comment>
<organism evidence="1 2">
    <name type="scientific">Scutellospora calospora</name>
    <dbReference type="NCBI Taxonomy" id="85575"/>
    <lineage>
        <taxon>Eukaryota</taxon>
        <taxon>Fungi</taxon>
        <taxon>Fungi incertae sedis</taxon>
        <taxon>Mucoromycota</taxon>
        <taxon>Glomeromycotina</taxon>
        <taxon>Glomeromycetes</taxon>
        <taxon>Diversisporales</taxon>
        <taxon>Gigasporaceae</taxon>
        <taxon>Scutellospora</taxon>
    </lineage>
</organism>
<dbReference type="EMBL" id="CAJVPM010042282">
    <property type="protein sequence ID" value="CAG8708692.1"/>
    <property type="molecule type" value="Genomic_DNA"/>
</dbReference>